<dbReference type="Pfam" id="PF17941">
    <property type="entry name" value="PP_kinase_C_1"/>
    <property type="match status" value="1"/>
</dbReference>
<dbReference type="GO" id="GO:0005524">
    <property type="term" value="F:ATP binding"/>
    <property type="evidence" value="ECO:0007669"/>
    <property type="project" value="UniProtKB-KW"/>
</dbReference>
<dbReference type="InterPro" id="IPR041108">
    <property type="entry name" value="PP_kinase_C_1"/>
</dbReference>
<dbReference type="Gene3D" id="1.20.58.310">
    <property type="entry name" value="Polyphosphate kinase N-terminal domain"/>
    <property type="match status" value="1"/>
</dbReference>
<dbReference type="CDD" id="cd09165">
    <property type="entry name" value="PLDc_PaPPK1_C1_like"/>
    <property type="match status" value="1"/>
</dbReference>
<dbReference type="HOGENOM" id="CLU_009678_5_0_4"/>
<feature type="binding site" evidence="8">
    <location>
        <position position="410"/>
    </location>
    <ligand>
        <name>Mg(2+)</name>
        <dbReference type="ChEBI" id="CHEBI:18420"/>
    </ligand>
</feature>
<keyword evidence="1 8" id="KW-0597">Phosphoprotein</keyword>
<keyword evidence="6 8" id="KW-0067">ATP-binding</keyword>
<dbReference type="Pfam" id="PF02503">
    <property type="entry name" value="PP_kinase"/>
    <property type="match status" value="1"/>
</dbReference>
<feature type="domain" description="Polyphosphate kinase C-terminal" evidence="12">
    <location>
        <begin position="510"/>
        <end position="678"/>
    </location>
</feature>
<dbReference type="PANTHER" id="PTHR30218:SF0">
    <property type="entry name" value="POLYPHOSPHATE KINASE"/>
    <property type="match status" value="1"/>
</dbReference>
<dbReference type="EMBL" id="LN794158">
    <property type="protein sequence ID" value="CEN55145.1"/>
    <property type="molecule type" value="Genomic_DNA"/>
</dbReference>
<dbReference type="SUPFAM" id="SSF143724">
    <property type="entry name" value="PHP14-like"/>
    <property type="match status" value="1"/>
</dbReference>
<keyword evidence="7 8" id="KW-0460">Magnesium</keyword>
<comment type="cofactor">
    <cofactor evidence="8">
        <name>Mg(2+)</name>
        <dbReference type="ChEBI" id="CHEBI:18420"/>
    </cofactor>
</comment>
<dbReference type="GO" id="GO:0008976">
    <property type="term" value="F:polyphosphate kinase activity"/>
    <property type="evidence" value="ECO:0007669"/>
    <property type="project" value="UniProtKB-UniRule"/>
</dbReference>
<dbReference type="NCBIfam" id="NF003917">
    <property type="entry name" value="PRK05443.1-1"/>
    <property type="match status" value="1"/>
</dbReference>
<evidence type="ECO:0000256" key="2">
    <source>
        <dbReference type="ARBA" id="ARBA00022679"/>
    </source>
</evidence>
<keyword evidence="5 8" id="KW-0418">Kinase</keyword>
<evidence type="ECO:0000256" key="1">
    <source>
        <dbReference type="ARBA" id="ARBA00022553"/>
    </source>
</evidence>
<dbReference type="SUPFAM" id="SSF56024">
    <property type="entry name" value="Phospholipase D/nuclease"/>
    <property type="match status" value="2"/>
</dbReference>
<feature type="domain" description="Polyphosphate kinase N-terminal" evidence="11">
    <location>
        <begin position="12"/>
        <end position="117"/>
    </location>
</feature>
<evidence type="ECO:0000259" key="11">
    <source>
        <dbReference type="Pfam" id="PF13089"/>
    </source>
</evidence>
<dbReference type="STRING" id="1581680.BN1209_0090"/>
<sequence length="698" mass="79246">MSRAIKLNSEHFVNRELGLLAFNKRVLAQAEDERVPLLERLKFLCIFSSNMDEFFEVRVAGIKDQIKYNDQQTGPDGLLPKQAFAKISAEAHILVDHQYKILNEVVLPKLAEENIHFLRRTSWNDAQRLWIREFFFRELMPILTPIGLDPAHPFPRVLNKSLNFAVELDGKDAFGRNSGIAIVQAPRALPRVIRLPPEIAQCDHGFVFLSSILHAHVNELFSGMTVKGCYQFRVTRDSELTLDDEETKDLKIALQGELSHRQFGDGVRLEVADNCPAEMSHFLLGQFGLHKEDLYQVNGIVNLVRLMQIPDLVDKPALKYPPYTASKAKELVKESDVFKAIRKQDILVHHPFQSFNAVTDFITQAAEDPNVLAIKQTFYRTSADSTLMKSLIEAAKRGKEVTVVVELFARFDEEANINWAAKLEDAGAHVVYGVVGHKTHAKMAMVIRREDGILRRYAHLATGNYHQRTAKLYTDFGLFTCNEQICADVNDVFAQLTGLGKSNKLNHLWQSPFTLHSNLIKAIHKETELAKSGKKARIIAKMNALLESDVIRALYEASCAGVEIDLLVRGVCALKPGVLGVSENIRVRSVVGRYLEHTRIFYFLNEGEENVYLSSADWMYRNFFKRIEVCFPILDPKAKKRVIQEGLDIYLKDNVNAWEMMPDSTYQLAHKRGLQNSAQQSLMQLYGQDLPVQEALKS</sequence>
<feature type="binding site" evidence="8">
    <location>
        <position position="473"/>
    </location>
    <ligand>
        <name>ATP</name>
        <dbReference type="ChEBI" id="CHEBI:30616"/>
    </ligand>
</feature>
<dbReference type="InterPro" id="IPR025198">
    <property type="entry name" value="PPK_N_dom"/>
</dbReference>
<dbReference type="GO" id="GO:0006799">
    <property type="term" value="P:polyphosphate biosynthetic process"/>
    <property type="evidence" value="ECO:0007669"/>
    <property type="project" value="UniProtKB-UniRule"/>
</dbReference>
<evidence type="ECO:0000259" key="12">
    <source>
        <dbReference type="Pfam" id="PF13090"/>
    </source>
</evidence>
<gene>
    <name evidence="8 14" type="primary">ppk</name>
    <name evidence="14" type="ORF">BN1209_0090</name>
</gene>
<evidence type="ECO:0000256" key="7">
    <source>
        <dbReference type="ARBA" id="ARBA00022842"/>
    </source>
</evidence>
<dbReference type="FunFam" id="3.30.870.10:FF:000001">
    <property type="entry name" value="Polyphosphate kinase"/>
    <property type="match status" value="1"/>
</dbReference>
<evidence type="ECO:0000259" key="13">
    <source>
        <dbReference type="Pfam" id="PF17941"/>
    </source>
</evidence>
<evidence type="ECO:0000256" key="4">
    <source>
        <dbReference type="ARBA" id="ARBA00022741"/>
    </source>
</evidence>
<dbReference type="Gene3D" id="3.30.870.10">
    <property type="entry name" value="Endonuclease Chain A"/>
    <property type="match status" value="2"/>
</dbReference>
<feature type="binding site" evidence="8">
    <location>
        <position position="569"/>
    </location>
    <ligand>
        <name>ATP</name>
        <dbReference type="ChEBI" id="CHEBI:30616"/>
    </ligand>
</feature>
<feature type="domain" description="Polyphosphate kinase C-terminal" evidence="13">
    <location>
        <begin position="336"/>
        <end position="499"/>
    </location>
</feature>
<feature type="active site" description="Phosphohistidine intermediate" evidence="8">
    <location>
        <position position="440"/>
    </location>
</feature>
<feature type="binding site" evidence="8">
    <location>
        <position position="597"/>
    </location>
    <ligand>
        <name>ATP</name>
        <dbReference type="ChEBI" id="CHEBI:30616"/>
    </ligand>
</feature>
<protein>
    <recommendedName>
        <fullName evidence="8 9">Polyphosphate kinase</fullName>
        <ecNumber evidence="8 9">2.7.4.1</ecNumber>
    </recommendedName>
    <alternativeName>
        <fullName evidence="8">ATP-polyphosphate phosphotransferase</fullName>
    </alternativeName>
    <alternativeName>
        <fullName evidence="8">Polyphosphoric acid kinase</fullName>
    </alternativeName>
</protein>
<dbReference type="EC" id="2.7.4.1" evidence="8 9"/>
<reference evidence="15" key="1">
    <citation type="submission" date="2014-12" db="EMBL/GenBank/DDBJ databases">
        <authorList>
            <person name="Salcher M.M."/>
        </authorList>
    </citation>
    <scope>NUCLEOTIDE SEQUENCE [LARGE SCALE GENOMIC DNA]</scope>
    <source>
        <strain evidence="15">MMS-10A-171</strain>
    </source>
</reference>
<dbReference type="InterPro" id="IPR036830">
    <property type="entry name" value="PP_kinase_middle_dom_sf"/>
</dbReference>
<dbReference type="KEGG" id="mbac:BN1209_0090"/>
<keyword evidence="2 8" id="KW-0808">Transferase</keyword>
<evidence type="ECO:0000256" key="6">
    <source>
        <dbReference type="ARBA" id="ARBA00022840"/>
    </source>
</evidence>
<dbReference type="HAMAP" id="MF_00347">
    <property type="entry name" value="Polyphosphate_kinase"/>
    <property type="match status" value="1"/>
</dbReference>
<accession>A0A0B7IXE8</accession>
<keyword evidence="15" id="KW-1185">Reference proteome</keyword>
<dbReference type="GO" id="GO:0009358">
    <property type="term" value="C:polyphosphate kinase complex"/>
    <property type="evidence" value="ECO:0007669"/>
    <property type="project" value="InterPro"/>
</dbReference>
<feature type="domain" description="Polyphosphate kinase middle" evidence="10">
    <location>
        <begin position="127"/>
        <end position="309"/>
    </location>
</feature>
<evidence type="ECO:0000256" key="3">
    <source>
        <dbReference type="ARBA" id="ARBA00022723"/>
    </source>
</evidence>
<feature type="binding site" evidence="8">
    <location>
        <position position="380"/>
    </location>
    <ligand>
        <name>Mg(2+)</name>
        <dbReference type="ChEBI" id="CHEBI:18420"/>
    </ligand>
</feature>
<feature type="binding site" evidence="8">
    <location>
        <position position="50"/>
    </location>
    <ligand>
        <name>ATP</name>
        <dbReference type="ChEBI" id="CHEBI:30616"/>
    </ligand>
</feature>
<dbReference type="InterPro" id="IPR036832">
    <property type="entry name" value="PPK_N_dom_sf"/>
</dbReference>
<proteinExistence type="inferred from homology"/>
<dbReference type="AlphaFoldDB" id="A0A0B7IXE8"/>
<dbReference type="PANTHER" id="PTHR30218">
    <property type="entry name" value="POLYPHOSPHATE KINASE"/>
    <property type="match status" value="1"/>
</dbReference>
<evidence type="ECO:0000256" key="9">
    <source>
        <dbReference type="RuleBase" id="RU003800"/>
    </source>
</evidence>
<keyword evidence="4 8" id="KW-0547">Nucleotide-binding</keyword>
<dbReference type="Gene3D" id="3.30.1840.10">
    <property type="entry name" value="Polyphosphate kinase middle domain"/>
    <property type="match status" value="1"/>
</dbReference>
<dbReference type="InterPro" id="IPR003414">
    <property type="entry name" value="PP_kinase"/>
</dbReference>
<comment type="similarity">
    <text evidence="8 9">Belongs to the polyphosphate kinase 1 (PPK1) family.</text>
</comment>
<dbReference type="NCBIfam" id="NF003918">
    <property type="entry name" value="PRK05443.1-2"/>
    <property type="match status" value="1"/>
</dbReference>
<dbReference type="InterPro" id="IPR025200">
    <property type="entry name" value="PPK_C_dom2"/>
</dbReference>
<dbReference type="NCBIfam" id="NF003921">
    <property type="entry name" value="PRK05443.2-2"/>
    <property type="match status" value="1"/>
</dbReference>
<dbReference type="SUPFAM" id="SSF140356">
    <property type="entry name" value="PPK N-terminal domain-like"/>
    <property type="match status" value="1"/>
</dbReference>
<keyword evidence="3 8" id="KW-0479">Metal-binding</keyword>
<dbReference type="CDD" id="cd09168">
    <property type="entry name" value="PLDc_PaPPK1_C2_like"/>
    <property type="match status" value="1"/>
</dbReference>
<dbReference type="Pfam" id="PF13090">
    <property type="entry name" value="PP_kinase_C"/>
    <property type="match status" value="1"/>
</dbReference>
<evidence type="ECO:0000313" key="15">
    <source>
        <dbReference type="Proteomes" id="UP000056322"/>
    </source>
</evidence>
<comment type="PTM">
    <text evidence="8 9">An intermediate of this reaction is the autophosphorylated ppk in which a phosphate is covalently linked to a histidine residue through a N-P bond.</text>
</comment>
<evidence type="ECO:0000256" key="5">
    <source>
        <dbReference type="ARBA" id="ARBA00022777"/>
    </source>
</evidence>
<evidence type="ECO:0000313" key="14">
    <source>
        <dbReference type="EMBL" id="CEN55145.1"/>
    </source>
</evidence>
<dbReference type="Pfam" id="PF13089">
    <property type="entry name" value="PP_kinase_N"/>
    <property type="match status" value="1"/>
</dbReference>
<organism evidence="14 15">
    <name type="scientific">Candidatus Methylopumilus turicensis</name>
    <dbReference type="NCBI Taxonomy" id="1581680"/>
    <lineage>
        <taxon>Bacteria</taxon>
        <taxon>Pseudomonadati</taxon>
        <taxon>Pseudomonadota</taxon>
        <taxon>Betaproteobacteria</taxon>
        <taxon>Nitrosomonadales</taxon>
        <taxon>Methylophilaceae</taxon>
        <taxon>Candidatus Methylopumilus</taxon>
    </lineage>
</organism>
<dbReference type="NCBIfam" id="TIGR03705">
    <property type="entry name" value="poly_P_kin"/>
    <property type="match status" value="1"/>
</dbReference>
<comment type="function">
    <text evidence="8 9">Catalyzes the reversible transfer of the terminal phosphate of ATP to form a long-chain polyphosphate (polyP).</text>
</comment>
<dbReference type="InterPro" id="IPR024953">
    <property type="entry name" value="PP_kinase_middle"/>
</dbReference>
<evidence type="ECO:0000256" key="8">
    <source>
        <dbReference type="HAMAP-Rule" id="MF_00347"/>
    </source>
</evidence>
<dbReference type="GO" id="GO:0046872">
    <property type="term" value="F:metal ion binding"/>
    <property type="evidence" value="ECO:0007669"/>
    <property type="project" value="UniProtKB-KW"/>
</dbReference>
<comment type="catalytic activity">
    <reaction evidence="8 9">
        <text>[phosphate](n) + ATP = [phosphate](n+1) + ADP</text>
        <dbReference type="Rhea" id="RHEA:19573"/>
        <dbReference type="Rhea" id="RHEA-COMP:9859"/>
        <dbReference type="Rhea" id="RHEA-COMP:14280"/>
        <dbReference type="ChEBI" id="CHEBI:16838"/>
        <dbReference type="ChEBI" id="CHEBI:30616"/>
        <dbReference type="ChEBI" id="CHEBI:456216"/>
        <dbReference type="EC" id="2.7.4.1"/>
    </reaction>
</comment>
<name>A0A0B7IXE8_9PROT</name>
<dbReference type="Proteomes" id="UP000056322">
    <property type="component" value="Chromosome 1"/>
</dbReference>
<evidence type="ECO:0000259" key="10">
    <source>
        <dbReference type="Pfam" id="PF02503"/>
    </source>
</evidence>
<dbReference type="PIRSF" id="PIRSF015589">
    <property type="entry name" value="PP_kinase"/>
    <property type="match status" value="1"/>
</dbReference>